<reference evidence="3 4" key="1">
    <citation type="journal article" date="2021" name="Plant Biotechnol. J.">
        <title>Multi-omics assisted identification of the key and species-specific regulatory components of drought-tolerant mechanisms in Gossypium stocksii.</title>
        <authorList>
            <person name="Yu D."/>
            <person name="Ke L."/>
            <person name="Zhang D."/>
            <person name="Wu Y."/>
            <person name="Sun Y."/>
            <person name="Mei J."/>
            <person name="Sun J."/>
            <person name="Sun Y."/>
        </authorList>
    </citation>
    <scope>NUCLEOTIDE SEQUENCE [LARGE SCALE GENOMIC DNA]</scope>
    <source>
        <strain evidence="4">cv. E1</strain>
        <tissue evidence="3">Leaf</tissue>
    </source>
</reference>
<comment type="caution">
    <text evidence="3">The sequence shown here is derived from an EMBL/GenBank/DDBJ whole genome shotgun (WGS) entry which is preliminary data.</text>
</comment>
<dbReference type="AlphaFoldDB" id="A0A9D4ADH0"/>
<accession>A0A9D4ADH0</accession>
<dbReference type="OrthoDB" id="24670at2759"/>
<dbReference type="Gene3D" id="2.130.10.10">
    <property type="entry name" value="YVTN repeat-like/Quinoprotein amine dehydrogenase"/>
    <property type="match status" value="1"/>
</dbReference>
<keyword evidence="4" id="KW-1185">Reference proteome</keyword>
<dbReference type="SUPFAM" id="SSF50978">
    <property type="entry name" value="WD40 repeat-like"/>
    <property type="match status" value="1"/>
</dbReference>
<gene>
    <name evidence="3" type="ORF">J1N35_011229</name>
</gene>
<dbReference type="InterPro" id="IPR045159">
    <property type="entry name" value="DCAF7-like"/>
</dbReference>
<evidence type="ECO:0000313" key="4">
    <source>
        <dbReference type="Proteomes" id="UP000828251"/>
    </source>
</evidence>
<dbReference type="InterPro" id="IPR036322">
    <property type="entry name" value="WD40_repeat_dom_sf"/>
</dbReference>
<sequence>MFQSHPKSHFSSSSDLLASSGDYFRLWEVGHSSIELISVLNNSKTNKFSAPLTSFDWNYVEPHRIETSSIDTTCTIWDIEKGVVETQLIAHDKEVYDIEIEFSVPFPLMDP</sequence>
<dbReference type="InterPro" id="IPR015943">
    <property type="entry name" value="WD40/YVTN_repeat-like_dom_sf"/>
</dbReference>
<dbReference type="Proteomes" id="UP000828251">
    <property type="component" value="Unassembled WGS sequence"/>
</dbReference>
<evidence type="ECO:0000313" key="3">
    <source>
        <dbReference type="EMBL" id="KAH1107461.1"/>
    </source>
</evidence>
<evidence type="ECO:0000256" key="1">
    <source>
        <dbReference type="ARBA" id="ARBA00022574"/>
    </source>
</evidence>
<dbReference type="EMBL" id="JAIQCV010000004">
    <property type="protein sequence ID" value="KAH1107461.1"/>
    <property type="molecule type" value="Genomic_DNA"/>
</dbReference>
<proteinExistence type="predicted"/>
<dbReference type="PANTHER" id="PTHR19919">
    <property type="entry name" value="WD REPEAT CONTAINING PROTEIN"/>
    <property type="match status" value="1"/>
</dbReference>
<protein>
    <submittedName>
        <fullName evidence="3">Uncharacterized protein</fullName>
    </submittedName>
</protein>
<keyword evidence="2" id="KW-0677">Repeat</keyword>
<name>A0A9D4ADH0_9ROSI</name>
<keyword evidence="1" id="KW-0853">WD repeat</keyword>
<evidence type="ECO:0000256" key="2">
    <source>
        <dbReference type="ARBA" id="ARBA00022737"/>
    </source>
</evidence>
<organism evidence="3 4">
    <name type="scientific">Gossypium stocksii</name>
    <dbReference type="NCBI Taxonomy" id="47602"/>
    <lineage>
        <taxon>Eukaryota</taxon>
        <taxon>Viridiplantae</taxon>
        <taxon>Streptophyta</taxon>
        <taxon>Embryophyta</taxon>
        <taxon>Tracheophyta</taxon>
        <taxon>Spermatophyta</taxon>
        <taxon>Magnoliopsida</taxon>
        <taxon>eudicotyledons</taxon>
        <taxon>Gunneridae</taxon>
        <taxon>Pentapetalae</taxon>
        <taxon>rosids</taxon>
        <taxon>malvids</taxon>
        <taxon>Malvales</taxon>
        <taxon>Malvaceae</taxon>
        <taxon>Malvoideae</taxon>
        <taxon>Gossypium</taxon>
    </lineage>
</organism>